<dbReference type="OMA" id="EVECELC"/>
<keyword evidence="3" id="KW-0472">Membrane</keyword>
<evidence type="ECO:0000259" key="5">
    <source>
        <dbReference type="PROSITE" id="PS51352"/>
    </source>
</evidence>
<feature type="region of interest" description="Disordered" evidence="2">
    <location>
        <begin position="116"/>
        <end position="145"/>
    </location>
</feature>
<name>A0A058ZCV5_FONAL</name>
<keyword evidence="7" id="KW-1185">Reference proteome</keyword>
<feature type="transmembrane region" description="Helical" evidence="3">
    <location>
        <begin position="281"/>
        <end position="300"/>
    </location>
</feature>
<dbReference type="CDD" id="cd02947">
    <property type="entry name" value="TRX_family"/>
    <property type="match status" value="1"/>
</dbReference>
<keyword evidence="3" id="KW-1133">Transmembrane helix</keyword>
<dbReference type="PROSITE" id="PS51352">
    <property type="entry name" value="THIOREDOXIN_2"/>
    <property type="match status" value="1"/>
</dbReference>
<dbReference type="Pfam" id="PF00789">
    <property type="entry name" value="UBX"/>
    <property type="match status" value="1"/>
</dbReference>
<dbReference type="InterPro" id="IPR013766">
    <property type="entry name" value="Thioredoxin_domain"/>
</dbReference>
<proteinExistence type="predicted"/>
<gene>
    <name evidence="6" type="ORF">H696_01181</name>
</gene>
<dbReference type="PRINTS" id="PR00421">
    <property type="entry name" value="THIOREDOXIN"/>
</dbReference>
<dbReference type="SUPFAM" id="SSF52833">
    <property type="entry name" value="Thioredoxin-like"/>
    <property type="match status" value="1"/>
</dbReference>
<evidence type="ECO:0000256" key="1">
    <source>
        <dbReference type="ARBA" id="ARBA00023157"/>
    </source>
</evidence>
<sequence>MAVIELKDDADFTRQVVSDRTGRLVVVDFYANWCGPCRALEPLFEQLSRNQRYQNAGFFRANTETLTESTSREQVSGLPTIIFYKNGGVLGRVTGLNMADITRMLNTHCPESVFASSQRGRRLGDAPAASDSATSSPSRSSEIDPATPCTVAIHLPDGSRPQRAFTAGDTLRDVLTWLEREHGIGNSANWSLQSTRPLRTYHGQTLNTLLADTELLPRIRLVARPMSDGASRSGAPAGRSTAAGASAGSASASASGASRFGHGSALDQLAQRLGLQNASQAFMAILLALTTLGFLYRALVGY</sequence>
<dbReference type="STRING" id="691883.A0A058ZCV5"/>
<dbReference type="SUPFAM" id="SSF54236">
    <property type="entry name" value="Ubiquitin-like"/>
    <property type="match status" value="1"/>
</dbReference>
<dbReference type="Gene3D" id="3.10.20.90">
    <property type="entry name" value="Phosphatidylinositol 3-kinase Catalytic Subunit, Chain A, domain 1"/>
    <property type="match status" value="1"/>
</dbReference>
<reference evidence="6" key="1">
    <citation type="submission" date="2013-04" db="EMBL/GenBank/DDBJ databases">
        <title>The Genome Sequence of Fonticula alba ATCC 38817.</title>
        <authorList>
            <consortium name="The Broad Institute Genomics Platform"/>
            <person name="Russ C."/>
            <person name="Cuomo C."/>
            <person name="Burger G."/>
            <person name="Gray M.W."/>
            <person name="Holland P.W.H."/>
            <person name="King N."/>
            <person name="Lang F.B.F."/>
            <person name="Roger A.J."/>
            <person name="Ruiz-Trillo I."/>
            <person name="Brown M."/>
            <person name="Walker B."/>
            <person name="Young S."/>
            <person name="Zeng Q."/>
            <person name="Gargeya S."/>
            <person name="Fitzgerald M."/>
            <person name="Haas B."/>
            <person name="Abouelleil A."/>
            <person name="Allen A.W."/>
            <person name="Alvarado L."/>
            <person name="Arachchi H.M."/>
            <person name="Berlin A.M."/>
            <person name="Chapman S.B."/>
            <person name="Gainer-Dewar J."/>
            <person name="Goldberg J."/>
            <person name="Griggs A."/>
            <person name="Gujja S."/>
            <person name="Hansen M."/>
            <person name="Howarth C."/>
            <person name="Imamovic A."/>
            <person name="Ireland A."/>
            <person name="Larimer J."/>
            <person name="McCowan C."/>
            <person name="Murphy C."/>
            <person name="Pearson M."/>
            <person name="Poon T.W."/>
            <person name="Priest M."/>
            <person name="Roberts A."/>
            <person name="Saif S."/>
            <person name="Shea T."/>
            <person name="Sisk P."/>
            <person name="Sykes S."/>
            <person name="Wortman J."/>
            <person name="Nusbaum C."/>
            <person name="Birren B."/>
        </authorList>
    </citation>
    <scope>NUCLEOTIDE SEQUENCE [LARGE SCALE GENOMIC DNA]</scope>
    <source>
        <strain evidence="6">ATCC 38817</strain>
    </source>
</reference>
<feature type="compositionally biased region" description="Low complexity" evidence="2">
    <location>
        <begin position="125"/>
        <end position="140"/>
    </location>
</feature>
<evidence type="ECO:0008006" key="8">
    <source>
        <dbReference type="Google" id="ProtNLM"/>
    </source>
</evidence>
<dbReference type="SMART" id="SM00166">
    <property type="entry name" value="UBX"/>
    <property type="match status" value="1"/>
</dbReference>
<dbReference type="PANTHER" id="PTHR46115">
    <property type="entry name" value="THIOREDOXIN-LIKE PROTEIN 1"/>
    <property type="match status" value="1"/>
</dbReference>
<dbReference type="InterPro" id="IPR017937">
    <property type="entry name" value="Thioredoxin_CS"/>
</dbReference>
<dbReference type="RefSeq" id="XP_009493341.1">
    <property type="nucleotide sequence ID" value="XM_009495066.1"/>
</dbReference>
<dbReference type="EMBL" id="KB932202">
    <property type="protein sequence ID" value="KCV71763.1"/>
    <property type="molecule type" value="Genomic_DNA"/>
</dbReference>
<organism evidence="6">
    <name type="scientific">Fonticula alba</name>
    <name type="common">Slime mold</name>
    <dbReference type="NCBI Taxonomy" id="691883"/>
    <lineage>
        <taxon>Eukaryota</taxon>
        <taxon>Rotosphaerida</taxon>
        <taxon>Fonticulaceae</taxon>
        <taxon>Fonticula</taxon>
    </lineage>
</organism>
<evidence type="ECO:0000313" key="6">
    <source>
        <dbReference type="EMBL" id="KCV71763.1"/>
    </source>
</evidence>
<protein>
    <recommendedName>
        <fullName evidence="8">Thioredoxin domain-containing protein</fullName>
    </recommendedName>
</protein>
<keyword evidence="1" id="KW-1015">Disulfide bond</keyword>
<dbReference type="CDD" id="cd01767">
    <property type="entry name" value="UBX"/>
    <property type="match status" value="1"/>
</dbReference>
<evidence type="ECO:0000256" key="3">
    <source>
        <dbReference type="SAM" id="Phobius"/>
    </source>
</evidence>
<dbReference type="InterPro" id="IPR036249">
    <property type="entry name" value="Thioredoxin-like_sf"/>
</dbReference>
<dbReference type="InterPro" id="IPR029071">
    <property type="entry name" value="Ubiquitin-like_domsf"/>
</dbReference>
<feature type="region of interest" description="Disordered" evidence="2">
    <location>
        <begin position="227"/>
        <end position="248"/>
    </location>
</feature>
<dbReference type="AlphaFoldDB" id="A0A058ZCV5"/>
<evidence type="ECO:0000256" key="2">
    <source>
        <dbReference type="SAM" id="MobiDB-lite"/>
    </source>
</evidence>
<feature type="domain" description="Thioredoxin" evidence="5">
    <location>
        <begin position="1"/>
        <end position="110"/>
    </location>
</feature>
<evidence type="ECO:0000313" key="7">
    <source>
        <dbReference type="Proteomes" id="UP000030693"/>
    </source>
</evidence>
<dbReference type="GeneID" id="20525906"/>
<dbReference type="PROSITE" id="PS50033">
    <property type="entry name" value="UBX"/>
    <property type="match status" value="1"/>
</dbReference>
<dbReference type="Gene3D" id="3.40.30.10">
    <property type="entry name" value="Glutaredoxin"/>
    <property type="match status" value="1"/>
</dbReference>
<dbReference type="InterPro" id="IPR001012">
    <property type="entry name" value="UBX_dom"/>
</dbReference>
<dbReference type="eggNOG" id="KOG0907">
    <property type="taxonomic scope" value="Eukaryota"/>
</dbReference>
<dbReference type="Pfam" id="PF00085">
    <property type="entry name" value="Thioredoxin"/>
    <property type="match status" value="1"/>
</dbReference>
<accession>A0A058ZCV5</accession>
<dbReference type="Proteomes" id="UP000030693">
    <property type="component" value="Unassembled WGS sequence"/>
</dbReference>
<feature type="domain" description="UBX" evidence="4">
    <location>
        <begin position="144"/>
        <end position="223"/>
    </location>
</feature>
<keyword evidence="3" id="KW-0812">Transmembrane</keyword>
<dbReference type="PROSITE" id="PS00194">
    <property type="entry name" value="THIOREDOXIN_1"/>
    <property type="match status" value="1"/>
</dbReference>
<evidence type="ECO:0000259" key="4">
    <source>
        <dbReference type="PROSITE" id="PS50033"/>
    </source>
</evidence>
<dbReference type="OrthoDB" id="10263751at2759"/>